<sequence length="879" mass="97037">MKDMPSSRMDQYEVMEQIGKGAFGSAILVYHKLEKRKYVLKKIRLARQTDRCRRSAHQEMALVSKVVHPYIVEYKESWVEKGCHVCIVLSYCDGGDMADLIRKSNGVFFPEEKLCKWMVQLLLAVDHLHANHILHRDLKCSNIFLTKDHDIRLGDFGLAKMLTGDDLTSSVVGTPNYMCPELLADIPYGFKSDIWSLGCCMYEMTAHRPAFKAFDMQGLISKISKSSIGPLPAMYSAPLKGIIKSMLRKNPEHRPTASELLKHPHLQPFINQCRMQTAFRLRAPERQLGHFRLQDDIGEECSYVSQISTMTGRSNISRRVNYASSTSPLMDSNVMVDLNAIEPSDWPLFHDDQNASRGYNQGYMFPTRTAGDASNTEWADELEREYNSGLLVERCGNNLYPKDDAHTKVRSKVSPANLGRANKGPSVASPCTPNQVSFGTPRQKLDAIKKARQGRHSLPGGEVSPQIKHQPEALKEKGQLIRNRPSAFGSTRRASLPLPGRTSGSSRRSISPVNNTRNMLAAGSPKVKTPNSVRASLHDNLPTHAPQSRRGTGGTRGAVTPEVSKHHVYSGSPSQGRVMSAGPCKRASAAFDANLSPDVSVNAPRLDLIPQFSLSAYDKLALADVLSSQEKKATKVQAASKSQDGAVLLDGQYAIESSNGRISDVVYESDHSGSRAYQDYDFYEFDDKTHEKGTIQVHKKPATPKSTYKDVVHVIRHSTFRLGSDISGEEHTQDSCTKMSSNNVVDLPRPEEDMFSAVTSNEVKDMSLNSAGHSGQHVNGANVATSDHCSTGGNIGTRPSKGIDVKSARQRAEALEGLLELSAQLLQQQRFEELAIVLKPFGRGKVSPRETAIWLTKSLKGMMLDENQCSNTVDTVVKG</sequence>
<keyword evidence="5 10" id="KW-0547">Nucleotide-binding</keyword>
<dbReference type="AlphaFoldDB" id="A0A8T2TYY1"/>
<feature type="compositionally biased region" description="Polar residues" evidence="11">
    <location>
        <begin position="734"/>
        <end position="744"/>
    </location>
</feature>
<dbReference type="FunFam" id="3.30.200.20:FF:000108">
    <property type="entry name" value="Serine/threonine-protein kinase Nek2"/>
    <property type="match status" value="1"/>
</dbReference>
<dbReference type="Gene3D" id="1.10.510.10">
    <property type="entry name" value="Transferase(Phosphotransferase) domain 1"/>
    <property type="match status" value="1"/>
</dbReference>
<comment type="caution">
    <text evidence="13">The sequence shown here is derived from an EMBL/GenBank/DDBJ whole genome shotgun (WGS) entry which is preliminary data.</text>
</comment>
<dbReference type="CDD" id="cd08215">
    <property type="entry name" value="STKc_Nek"/>
    <property type="match status" value="1"/>
</dbReference>
<dbReference type="Gene3D" id="3.30.200.20">
    <property type="entry name" value="Phosphorylase Kinase, domain 1"/>
    <property type="match status" value="1"/>
</dbReference>
<feature type="region of interest" description="Disordered" evidence="11">
    <location>
        <begin position="725"/>
        <end position="747"/>
    </location>
</feature>
<feature type="domain" description="Protein kinase" evidence="12">
    <location>
        <begin position="12"/>
        <end position="266"/>
    </location>
</feature>
<dbReference type="EMBL" id="CM035415">
    <property type="protein sequence ID" value="KAH7426779.1"/>
    <property type="molecule type" value="Genomic_DNA"/>
</dbReference>
<dbReference type="EMBL" id="CM035415">
    <property type="protein sequence ID" value="KAH7426776.1"/>
    <property type="molecule type" value="Genomic_DNA"/>
</dbReference>
<evidence type="ECO:0000256" key="10">
    <source>
        <dbReference type="PROSITE-ProRule" id="PRU10141"/>
    </source>
</evidence>
<evidence type="ECO:0000256" key="1">
    <source>
        <dbReference type="ARBA" id="ARBA00010886"/>
    </source>
</evidence>
<dbReference type="GO" id="GO:0005524">
    <property type="term" value="F:ATP binding"/>
    <property type="evidence" value="ECO:0007669"/>
    <property type="project" value="UniProtKB-UniRule"/>
</dbReference>
<dbReference type="EMBL" id="CM035415">
    <property type="protein sequence ID" value="KAH7426775.1"/>
    <property type="molecule type" value="Genomic_DNA"/>
</dbReference>
<keyword evidence="4" id="KW-0808">Transferase</keyword>
<evidence type="ECO:0000256" key="2">
    <source>
        <dbReference type="ARBA" id="ARBA00012513"/>
    </source>
</evidence>
<feature type="binding site" evidence="10">
    <location>
        <position position="41"/>
    </location>
    <ligand>
        <name>ATP</name>
        <dbReference type="ChEBI" id="CHEBI:30616"/>
    </ligand>
</feature>
<dbReference type="Pfam" id="PF00069">
    <property type="entry name" value="Pkinase"/>
    <property type="match status" value="1"/>
</dbReference>
<dbReference type="EC" id="2.7.11.1" evidence="2"/>
<dbReference type="InterPro" id="IPR000719">
    <property type="entry name" value="Prot_kinase_dom"/>
</dbReference>
<comment type="catalytic activity">
    <reaction evidence="8">
        <text>L-threonyl-[protein] + ATP = O-phospho-L-threonyl-[protein] + ADP + H(+)</text>
        <dbReference type="Rhea" id="RHEA:46608"/>
        <dbReference type="Rhea" id="RHEA-COMP:11060"/>
        <dbReference type="Rhea" id="RHEA-COMP:11605"/>
        <dbReference type="ChEBI" id="CHEBI:15378"/>
        <dbReference type="ChEBI" id="CHEBI:30013"/>
        <dbReference type="ChEBI" id="CHEBI:30616"/>
        <dbReference type="ChEBI" id="CHEBI:61977"/>
        <dbReference type="ChEBI" id="CHEBI:456216"/>
        <dbReference type="EC" id="2.7.11.1"/>
    </reaction>
</comment>
<dbReference type="PROSITE" id="PS50011">
    <property type="entry name" value="PROTEIN_KINASE_DOM"/>
    <property type="match status" value="1"/>
</dbReference>
<dbReference type="OrthoDB" id="248923at2759"/>
<keyword evidence="6" id="KW-0418">Kinase</keyword>
<dbReference type="EMBL" id="CM035415">
    <property type="protein sequence ID" value="KAH7426770.1"/>
    <property type="molecule type" value="Genomic_DNA"/>
</dbReference>
<dbReference type="PANTHER" id="PTHR43671:SF98">
    <property type="entry name" value="SERINE_THREONINE-PROTEIN KINASE NEK11"/>
    <property type="match status" value="1"/>
</dbReference>
<reference evidence="13" key="1">
    <citation type="submission" date="2021-08" db="EMBL/GenBank/DDBJ databases">
        <title>WGS assembly of Ceratopteris richardii.</title>
        <authorList>
            <person name="Marchant D.B."/>
            <person name="Chen G."/>
            <person name="Jenkins J."/>
            <person name="Shu S."/>
            <person name="Leebens-Mack J."/>
            <person name="Grimwood J."/>
            <person name="Schmutz J."/>
            <person name="Soltis P."/>
            <person name="Soltis D."/>
            <person name="Chen Z.-H."/>
        </authorList>
    </citation>
    <scope>NUCLEOTIDE SEQUENCE</scope>
    <source>
        <strain evidence="13">Whitten #5841</strain>
        <tissue evidence="13">Leaf</tissue>
    </source>
</reference>
<evidence type="ECO:0000256" key="6">
    <source>
        <dbReference type="ARBA" id="ARBA00022777"/>
    </source>
</evidence>
<dbReference type="InterPro" id="IPR050660">
    <property type="entry name" value="NEK_Ser/Thr_kinase"/>
</dbReference>
<feature type="compositionally biased region" description="Low complexity" evidence="11">
    <location>
        <begin position="500"/>
        <end position="511"/>
    </location>
</feature>
<comment type="catalytic activity">
    <reaction evidence="9">
        <text>L-seryl-[protein] + ATP = O-phospho-L-seryl-[protein] + ADP + H(+)</text>
        <dbReference type="Rhea" id="RHEA:17989"/>
        <dbReference type="Rhea" id="RHEA-COMP:9863"/>
        <dbReference type="Rhea" id="RHEA-COMP:11604"/>
        <dbReference type="ChEBI" id="CHEBI:15378"/>
        <dbReference type="ChEBI" id="CHEBI:29999"/>
        <dbReference type="ChEBI" id="CHEBI:30616"/>
        <dbReference type="ChEBI" id="CHEBI:83421"/>
        <dbReference type="ChEBI" id="CHEBI:456216"/>
        <dbReference type="EC" id="2.7.11.1"/>
    </reaction>
</comment>
<dbReference type="InterPro" id="IPR011009">
    <property type="entry name" value="Kinase-like_dom_sf"/>
</dbReference>
<gene>
    <name evidence="13" type="ORF">KP509_10G016300</name>
</gene>
<dbReference type="EMBL" id="CM035415">
    <property type="protein sequence ID" value="KAH7426771.1"/>
    <property type="molecule type" value="Genomic_DNA"/>
</dbReference>
<keyword evidence="3" id="KW-0723">Serine/threonine-protein kinase</keyword>
<dbReference type="SUPFAM" id="SSF56112">
    <property type="entry name" value="Protein kinase-like (PK-like)"/>
    <property type="match status" value="1"/>
</dbReference>
<keyword evidence="14" id="KW-1185">Reference proteome</keyword>
<dbReference type="EMBL" id="CM035415">
    <property type="protein sequence ID" value="KAH7426780.1"/>
    <property type="molecule type" value="Genomic_DNA"/>
</dbReference>
<evidence type="ECO:0000256" key="5">
    <source>
        <dbReference type="ARBA" id="ARBA00022741"/>
    </source>
</evidence>
<proteinExistence type="inferred from homology"/>
<evidence type="ECO:0000259" key="12">
    <source>
        <dbReference type="PROSITE" id="PS50011"/>
    </source>
</evidence>
<evidence type="ECO:0000256" key="11">
    <source>
        <dbReference type="SAM" id="MobiDB-lite"/>
    </source>
</evidence>
<evidence type="ECO:0000256" key="7">
    <source>
        <dbReference type="ARBA" id="ARBA00022840"/>
    </source>
</evidence>
<evidence type="ECO:0000256" key="3">
    <source>
        <dbReference type="ARBA" id="ARBA00022527"/>
    </source>
</evidence>
<comment type="similarity">
    <text evidence="1">Belongs to the protein kinase superfamily. NEK Ser/Thr protein kinase family. NIMA subfamily.</text>
</comment>
<dbReference type="EMBL" id="CM035415">
    <property type="protein sequence ID" value="KAH7426781.1"/>
    <property type="molecule type" value="Genomic_DNA"/>
</dbReference>
<evidence type="ECO:0000256" key="4">
    <source>
        <dbReference type="ARBA" id="ARBA00022679"/>
    </source>
</evidence>
<feature type="region of interest" description="Disordered" evidence="11">
    <location>
        <begin position="401"/>
        <end position="442"/>
    </location>
</feature>
<dbReference type="PROSITE" id="PS00108">
    <property type="entry name" value="PROTEIN_KINASE_ST"/>
    <property type="match status" value="1"/>
</dbReference>
<dbReference type="InterPro" id="IPR008271">
    <property type="entry name" value="Ser/Thr_kinase_AS"/>
</dbReference>
<evidence type="ECO:0000256" key="9">
    <source>
        <dbReference type="ARBA" id="ARBA00048679"/>
    </source>
</evidence>
<dbReference type="OMA" id="ATHTHRD"/>
<evidence type="ECO:0000256" key="8">
    <source>
        <dbReference type="ARBA" id="ARBA00047899"/>
    </source>
</evidence>
<dbReference type="EMBL" id="CM035415">
    <property type="protein sequence ID" value="KAH7426773.1"/>
    <property type="molecule type" value="Genomic_DNA"/>
</dbReference>
<feature type="compositionally biased region" description="Polar residues" evidence="11">
    <location>
        <begin position="429"/>
        <end position="440"/>
    </location>
</feature>
<evidence type="ECO:0000313" key="13">
    <source>
        <dbReference type="EMBL" id="KAH7426773.1"/>
    </source>
</evidence>
<dbReference type="PANTHER" id="PTHR43671">
    <property type="entry name" value="SERINE/THREONINE-PROTEIN KINASE NEK"/>
    <property type="match status" value="1"/>
</dbReference>
<dbReference type="PROSITE" id="PS00107">
    <property type="entry name" value="PROTEIN_KINASE_ATP"/>
    <property type="match status" value="1"/>
</dbReference>
<dbReference type="EMBL" id="CM035415">
    <property type="protein sequence ID" value="KAH7426768.1"/>
    <property type="molecule type" value="Genomic_DNA"/>
</dbReference>
<dbReference type="GO" id="GO:0004674">
    <property type="term" value="F:protein serine/threonine kinase activity"/>
    <property type="evidence" value="ECO:0007669"/>
    <property type="project" value="UniProtKB-KW"/>
</dbReference>
<name>A0A8T2TYY1_CERRI</name>
<organism evidence="13 14">
    <name type="scientific">Ceratopteris richardii</name>
    <name type="common">Triangle waterfern</name>
    <dbReference type="NCBI Taxonomy" id="49495"/>
    <lineage>
        <taxon>Eukaryota</taxon>
        <taxon>Viridiplantae</taxon>
        <taxon>Streptophyta</taxon>
        <taxon>Embryophyta</taxon>
        <taxon>Tracheophyta</taxon>
        <taxon>Polypodiopsida</taxon>
        <taxon>Polypodiidae</taxon>
        <taxon>Polypodiales</taxon>
        <taxon>Pteridineae</taxon>
        <taxon>Pteridaceae</taxon>
        <taxon>Parkerioideae</taxon>
        <taxon>Ceratopteris</taxon>
    </lineage>
</organism>
<dbReference type="EMBL" id="CM035415">
    <property type="protein sequence ID" value="KAH7426778.1"/>
    <property type="molecule type" value="Genomic_DNA"/>
</dbReference>
<feature type="region of interest" description="Disordered" evidence="11">
    <location>
        <begin position="478"/>
        <end position="559"/>
    </location>
</feature>
<evidence type="ECO:0000313" key="14">
    <source>
        <dbReference type="Proteomes" id="UP000825935"/>
    </source>
</evidence>
<keyword evidence="7 10" id="KW-0067">ATP-binding</keyword>
<accession>A0A8T2TYY1</accession>
<dbReference type="Proteomes" id="UP000825935">
    <property type="component" value="Chromosome 10"/>
</dbReference>
<dbReference type="SMART" id="SM00220">
    <property type="entry name" value="S_TKc"/>
    <property type="match status" value="1"/>
</dbReference>
<protein>
    <recommendedName>
        <fullName evidence="2">non-specific serine/threonine protein kinase</fullName>
        <ecNumber evidence="2">2.7.11.1</ecNumber>
    </recommendedName>
</protein>
<dbReference type="InterPro" id="IPR017441">
    <property type="entry name" value="Protein_kinase_ATP_BS"/>
</dbReference>